<dbReference type="PANTHER" id="PTHR12894:SF49">
    <property type="entry name" value="VAM6_VPS39-LIKE PROTEIN"/>
    <property type="match status" value="1"/>
</dbReference>
<accession>A0AA91PVU2</accession>
<dbReference type="Pfam" id="PF10366">
    <property type="entry name" value="Vps39_1"/>
    <property type="match status" value="1"/>
</dbReference>
<dbReference type="PANTHER" id="PTHR12894">
    <property type="entry name" value="CNH DOMAIN CONTAINING"/>
    <property type="match status" value="1"/>
</dbReference>
<organism evidence="5 6">
    <name type="scientific">Clavispora lusitaniae</name>
    <name type="common">Candida lusitaniae</name>
    <dbReference type="NCBI Taxonomy" id="36911"/>
    <lineage>
        <taxon>Eukaryota</taxon>
        <taxon>Fungi</taxon>
        <taxon>Dikarya</taxon>
        <taxon>Ascomycota</taxon>
        <taxon>Saccharomycotina</taxon>
        <taxon>Pichiomycetes</taxon>
        <taxon>Metschnikowiaceae</taxon>
        <taxon>Clavispora</taxon>
    </lineage>
</organism>
<evidence type="ECO:0000313" key="6">
    <source>
        <dbReference type="Proteomes" id="UP000195602"/>
    </source>
</evidence>
<dbReference type="GO" id="GO:0012505">
    <property type="term" value="C:endomembrane system"/>
    <property type="evidence" value="ECO:0007669"/>
    <property type="project" value="UniProtKB-SubCell"/>
</dbReference>
<name>A0AA91PVU2_CLALS</name>
<sequence>MKELLDFYFGRGLHGDALNMMKKLAHESSEHNGDSFDEFLKGPDMTIAYMQRLGNEHLDLVLKNAFWILSENKGDSAQNARAIFMNDSYECESYDNFKVYDFLKNTMKRDDLTILYLEWLLNESDILDSITKKSLVVKLSTKLCLLYLKSLKSLKVSDEEFSKNECFLTLDSS</sequence>
<dbReference type="Proteomes" id="UP000195602">
    <property type="component" value="Unassembled WGS sequence"/>
</dbReference>
<feature type="domain" description="Vacuolar sorting protein 39/Transforming growth factor beta receptor-associated" evidence="4">
    <location>
        <begin position="2"/>
        <end position="69"/>
    </location>
</feature>
<dbReference type="InterPro" id="IPR019452">
    <property type="entry name" value="VPS39/TGF_beta_rcpt-assoc_1"/>
</dbReference>
<dbReference type="GO" id="GO:0034058">
    <property type="term" value="P:endosomal vesicle fusion"/>
    <property type="evidence" value="ECO:0007669"/>
    <property type="project" value="TreeGrafter"/>
</dbReference>
<evidence type="ECO:0000259" key="4">
    <source>
        <dbReference type="Pfam" id="PF10366"/>
    </source>
</evidence>
<dbReference type="InterPro" id="IPR032914">
    <property type="entry name" value="Vam6/VPS39/TRAP1"/>
</dbReference>
<evidence type="ECO:0000256" key="2">
    <source>
        <dbReference type="ARBA" id="ARBA00023136"/>
    </source>
</evidence>
<evidence type="ECO:0000256" key="1">
    <source>
        <dbReference type="ARBA" id="ARBA00004184"/>
    </source>
</evidence>
<dbReference type="EMBL" id="LYUB02000020">
    <property type="protein sequence ID" value="OVF06576.1"/>
    <property type="molecule type" value="Genomic_DNA"/>
</dbReference>
<protein>
    <submittedName>
        <fullName evidence="5">Vacuolar morphogenesis protein</fullName>
    </submittedName>
</protein>
<dbReference type="AlphaFoldDB" id="A0AA91PVU2"/>
<dbReference type="KEGG" id="clus:A9F13_20g00737"/>
<comment type="caution">
    <text evidence="5">The sequence shown here is derived from an EMBL/GenBank/DDBJ whole genome shotgun (WGS) entry which is preliminary data.</text>
</comment>
<keyword evidence="2" id="KW-0472">Membrane</keyword>
<proteinExistence type="inferred from homology"/>
<evidence type="ECO:0000256" key="3">
    <source>
        <dbReference type="ARBA" id="ARBA00038201"/>
    </source>
</evidence>
<gene>
    <name evidence="5" type="ORF">A9F13_20g00737</name>
</gene>
<dbReference type="GO" id="GO:0006914">
    <property type="term" value="P:autophagy"/>
    <property type="evidence" value="ECO:0007669"/>
    <property type="project" value="TreeGrafter"/>
</dbReference>
<evidence type="ECO:0000313" key="5">
    <source>
        <dbReference type="EMBL" id="OVF06576.1"/>
    </source>
</evidence>
<dbReference type="GO" id="GO:0000329">
    <property type="term" value="C:fungal-type vacuole membrane"/>
    <property type="evidence" value="ECO:0007669"/>
    <property type="project" value="TreeGrafter"/>
</dbReference>
<comment type="subcellular location">
    <subcellularLocation>
        <location evidence="1">Endomembrane system</location>
        <topology evidence="1">Peripheral membrane protein</topology>
    </subcellularLocation>
</comment>
<reference evidence="5 6" key="1">
    <citation type="submission" date="2017-04" db="EMBL/GenBank/DDBJ databases">
        <title>Draft genome of the yeast Clavispora lusitaniae type strain CBS 6936.</title>
        <authorList>
            <person name="Durrens P."/>
            <person name="Klopp C."/>
            <person name="Biteau N."/>
            <person name="Fitton-Ouhabi V."/>
            <person name="Dementhon K."/>
            <person name="Accoceberry I."/>
            <person name="Sherman D.J."/>
            <person name="Noel T."/>
        </authorList>
    </citation>
    <scope>NUCLEOTIDE SEQUENCE [LARGE SCALE GENOMIC DNA]</scope>
    <source>
        <strain evidence="5 6">CBS 6936</strain>
    </source>
</reference>
<comment type="similarity">
    <text evidence="3">Belongs to the VAM6/VPS39 family.</text>
</comment>